<evidence type="ECO:0000256" key="1">
    <source>
        <dbReference type="ARBA" id="ARBA00004123"/>
    </source>
</evidence>
<comment type="catalytic activity">
    <reaction evidence="13 14">
        <text>ATP + (deoxyribonucleotide)n-3'-hydroxyl + 5'-phospho-(deoxyribonucleotide)m = (deoxyribonucleotide)n+m + AMP + diphosphate.</text>
        <dbReference type="EC" id="6.5.1.1"/>
    </reaction>
</comment>
<dbReference type="GO" id="GO:0006310">
    <property type="term" value="P:DNA recombination"/>
    <property type="evidence" value="ECO:0007669"/>
    <property type="project" value="UniProtKB-KW"/>
</dbReference>
<dbReference type="GO" id="GO:0051301">
    <property type="term" value="P:cell division"/>
    <property type="evidence" value="ECO:0007669"/>
    <property type="project" value="UniProtKB-KW"/>
</dbReference>
<sequence length="877" mass="96165">MGKQSTLGKFFELPKGTPAPPKQQADLKSMWAPKPAKKEEASGSSSTSKVKSDSSSDKKPSLIKKRHIVTSEDEEGEQTAGSSKTSKEPEQKKARIGVGETIEEMAQDLQDIAAEQLKDIKPAPASGTADSGGSSSAEIAKRSKKNSPPPTSAVATNSKAKPPSIAGKPTNKGKGKAKIDPDDDEEEEETHNLDEDVNMDSPGDADEGEDDDQKEEADKKEMNEAAMKLASTYAGTLDSVTKDASQWKEGAPVPYSALTDCFDQIDQTTKRLLISNYLTQFLLKVAMNPGQNGEDLKRVVYLCINRLCPDYMGIELGIGESLIIKAIAQSTGRKPADIKADLLKVGDLGLVAEQSKGRQMTLAKPKPLTVAFVFKTLEDIAKTTGAQSQNRKVGFIQKILTSCQGSETRFIIRSLEGKLRIGLAEKTLVTALAHAIVLKEFGKMKKNVSQSDLAEKLARGNEIVKQVYSELPNYDIIVPALLAHGVDGLRAACKLTPGVPLKPMLAKPTKAIGEVLDRFEGKEFTCEYKYDGERAQVHLLENGEIVVFSRNSENMSAKYPDLIESVPKWVGPEVKSFVIDSEAVAYDLQTKKLLPFQDLSRRKRKDVRTEDITVRVHVFAFDLLYLNGESLLTKELKDRRALLQKHFKLVEGEFGFAKSSDGNSSDQIAEFLDESIKDGCEGLMVKRLTTGDSTYEPSRRSINWLKLKKDYLSGVGDSMDLCVVGGYYGKGKRTNVYGALLLACFDEDSEQWQTATKIGTGFSEQQLVELYDLLKPLELTVKRGDVLADPSKPPDVWFEPKVVMEVLCADLSLSPIYKAAQGLQGEKGISLRFPRFIRLRDDKDADDITSAEQVSEFYENQVLAGGKKTDGGGGDDW</sequence>
<comment type="subcellular location">
    <subcellularLocation>
        <location evidence="1">Nucleus</location>
    </subcellularLocation>
</comment>
<keyword evidence="11" id="KW-0539">Nucleus</keyword>
<proteinExistence type="inferred from homology"/>
<dbReference type="EMBL" id="JABELV010000020">
    <property type="protein sequence ID" value="KAG7563136.1"/>
    <property type="molecule type" value="Genomic_DNA"/>
</dbReference>
<evidence type="ECO:0000256" key="8">
    <source>
        <dbReference type="ARBA" id="ARBA00022840"/>
    </source>
</evidence>
<dbReference type="GO" id="GO:0071897">
    <property type="term" value="P:DNA biosynthetic process"/>
    <property type="evidence" value="ECO:0007669"/>
    <property type="project" value="InterPro"/>
</dbReference>
<dbReference type="PANTHER" id="PTHR45674">
    <property type="entry name" value="DNA LIGASE 1/3 FAMILY MEMBER"/>
    <property type="match status" value="1"/>
</dbReference>
<dbReference type="Pfam" id="PF01068">
    <property type="entry name" value="DNA_ligase_A_M"/>
    <property type="match status" value="1"/>
</dbReference>
<feature type="domain" description="ATP-dependent DNA ligase family profile" evidence="17">
    <location>
        <begin position="609"/>
        <end position="746"/>
    </location>
</feature>
<evidence type="ECO:0000259" key="17">
    <source>
        <dbReference type="PROSITE" id="PS50160"/>
    </source>
</evidence>
<dbReference type="Gene3D" id="2.40.50.140">
    <property type="entry name" value="Nucleic acid-binding proteins"/>
    <property type="match status" value="1"/>
</dbReference>
<dbReference type="GO" id="GO:0005634">
    <property type="term" value="C:nucleus"/>
    <property type="evidence" value="ECO:0007669"/>
    <property type="project" value="UniProtKB-SubCell"/>
</dbReference>
<dbReference type="NCBIfam" id="TIGR00574">
    <property type="entry name" value="dnl1"/>
    <property type="match status" value="1"/>
</dbReference>
<keyword evidence="8 14" id="KW-0067">ATP-binding</keyword>
<dbReference type="GO" id="GO:0003910">
    <property type="term" value="F:DNA ligase (ATP) activity"/>
    <property type="evidence" value="ECO:0007669"/>
    <property type="project" value="UniProtKB-EC"/>
</dbReference>
<dbReference type="Pfam" id="PF04679">
    <property type="entry name" value="DNA_ligase_A_C"/>
    <property type="match status" value="1"/>
</dbReference>
<evidence type="ECO:0000256" key="10">
    <source>
        <dbReference type="ARBA" id="ARBA00023204"/>
    </source>
</evidence>
<dbReference type="GO" id="GO:0005739">
    <property type="term" value="C:mitochondrion"/>
    <property type="evidence" value="ECO:0007669"/>
    <property type="project" value="TreeGrafter"/>
</dbReference>
<protein>
    <recommendedName>
        <fullName evidence="14">DNA ligase</fullName>
        <ecNumber evidence="14">6.5.1.1</ecNumber>
    </recommendedName>
</protein>
<dbReference type="InterPro" id="IPR016059">
    <property type="entry name" value="DNA_ligase_ATP-dep_CS"/>
</dbReference>
<feature type="compositionally biased region" description="Low complexity" evidence="16">
    <location>
        <begin position="125"/>
        <end position="137"/>
    </location>
</feature>
<feature type="compositionally biased region" description="Acidic residues" evidence="16">
    <location>
        <begin position="181"/>
        <end position="215"/>
    </location>
</feature>
<dbReference type="FunFam" id="3.30.470.30:FF:000016">
    <property type="entry name" value="DNA ligase"/>
    <property type="match status" value="1"/>
</dbReference>
<dbReference type="PROSITE" id="PS00333">
    <property type="entry name" value="DNA_LIGASE_A2"/>
    <property type="match status" value="1"/>
</dbReference>
<dbReference type="SUPFAM" id="SSF56091">
    <property type="entry name" value="DNA ligase/mRNA capping enzyme, catalytic domain"/>
    <property type="match status" value="1"/>
</dbReference>
<comment type="caution">
    <text evidence="18">The sequence shown here is derived from an EMBL/GenBank/DDBJ whole genome shotgun (WGS) entry which is preliminary data.</text>
</comment>
<dbReference type="CDD" id="cd07969">
    <property type="entry name" value="OBF_DNA_ligase_I"/>
    <property type="match status" value="1"/>
</dbReference>
<evidence type="ECO:0000256" key="14">
    <source>
        <dbReference type="RuleBase" id="RU000617"/>
    </source>
</evidence>
<reference evidence="18" key="1">
    <citation type="submission" date="2020-04" db="EMBL/GenBank/DDBJ databases">
        <title>Analysis of mating type loci in Filobasidium floriforme.</title>
        <authorList>
            <person name="Nowrousian M."/>
        </authorList>
    </citation>
    <scope>NUCLEOTIDE SEQUENCE</scope>
    <source>
        <strain evidence="18">CBS 6242</strain>
    </source>
</reference>
<evidence type="ECO:0000256" key="13">
    <source>
        <dbReference type="ARBA" id="ARBA00034003"/>
    </source>
</evidence>
<dbReference type="Pfam" id="PF04675">
    <property type="entry name" value="DNA_ligase_A_N"/>
    <property type="match status" value="1"/>
</dbReference>
<dbReference type="InterPro" id="IPR012309">
    <property type="entry name" value="DNA_ligase_ATP-dep_C"/>
</dbReference>
<dbReference type="FunFam" id="1.10.3260.10:FF:000001">
    <property type="entry name" value="DNA ligase"/>
    <property type="match status" value="1"/>
</dbReference>
<dbReference type="InterPro" id="IPR036599">
    <property type="entry name" value="DNA_ligase_N_sf"/>
</dbReference>
<keyword evidence="4" id="KW-0132">Cell division</keyword>
<feature type="region of interest" description="Disordered" evidence="16">
    <location>
        <begin position="1"/>
        <end position="221"/>
    </location>
</feature>
<evidence type="ECO:0000256" key="2">
    <source>
        <dbReference type="ARBA" id="ARBA00007572"/>
    </source>
</evidence>
<dbReference type="InterPro" id="IPR000977">
    <property type="entry name" value="DNA_ligase_ATP-dep"/>
</dbReference>
<keyword evidence="5" id="KW-0235">DNA replication</keyword>
<name>A0A8K0JQ02_9TREE</name>
<dbReference type="PANTHER" id="PTHR45674:SF4">
    <property type="entry name" value="DNA LIGASE 1"/>
    <property type="match status" value="1"/>
</dbReference>
<comment type="similarity">
    <text evidence="2 15">Belongs to the ATP-dependent DNA ligase family.</text>
</comment>
<keyword evidence="10 14" id="KW-0234">DNA repair</keyword>
<dbReference type="SUPFAM" id="SSF50249">
    <property type="entry name" value="Nucleic acid-binding proteins"/>
    <property type="match status" value="1"/>
</dbReference>
<dbReference type="Gene3D" id="3.30.470.30">
    <property type="entry name" value="DNA ligase/mRNA capping enzyme"/>
    <property type="match status" value="1"/>
</dbReference>
<evidence type="ECO:0000256" key="7">
    <source>
        <dbReference type="ARBA" id="ARBA00022763"/>
    </source>
</evidence>
<dbReference type="PROSITE" id="PS50160">
    <property type="entry name" value="DNA_LIGASE_A3"/>
    <property type="match status" value="1"/>
</dbReference>
<keyword evidence="6 14" id="KW-0547">Nucleotide-binding</keyword>
<evidence type="ECO:0000256" key="9">
    <source>
        <dbReference type="ARBA" id="ARBA00023172"/>
    </source>
</evidence>
<evidence type="ECO:0000256" key="3">
    <source>
        <dbReference type="ARBA" id="ARBA00022598"/>
    </source>
</evidence>
<dbReference type="InterPro" id="IPR012310">
    <property type="entry name" value="DNA_ligase_ATP-dep_cent"/>
</dbReference>
<keyword evidence="3 14" id="KW-0436">Ligase</keyword>
<dbReference type="FunFam" id="2.40.50.140:FF:000062">
    <property type="entry name" value="DNA ligase"/>
    <property type="match status" value="1"/>
</dbReference>
<evidence type="ECO:0000313" key="19">
    <source>
        <dbReference type="Proteomes" id="UP000812966"/>
    </source>
</evidence>
<evidence type="ECO:0000256" key="11">
    <source>
        <dbReference type="ARBA" id="ARBA00023242"/>
    </source>
</evidence>
<dbReference type="SUPFAM" id="SSF117018">
    <property type="entry name" value="ATP-dependent DNA ligase DNA-binding domain"/>
    <property type="match status" value="1"/>
</dbReference>
<gene>
    <name evidence="18" type="ORF">FFLO_01444</name>
</gene>
<keyword evidence="12" id="KW-0131">Cell cycle</keyword>
<dbReference type="Proteomes" id="UP000812966">
    <property type="component" value="Unassembled WGS sequence"/>
</dbReference>
<evidence type="ECO:0000256" key="5">
    <source>
        <dbReference type="ARBA" id="ARBA00022705"/>
    </source>
</evidence>
<accession>A0A8K0JQ02</accession>
<dbReference type="OrthoDB" id="206088at2759"/>
<evidence type="ECO:0000313" key="18">
    <source>
        <dbReference type="EMBL" id="KAG7563136.1"/>
    </source>
</evidence>
<dbReference type="Gene3D" id="3.30.1490.70">
    <property type="match status" value="1"/>
</dbReference>
<dbReference type="InterPro" id="IPR012308">
    <property type="entry name" value="DNA_ligase_ATP-dep_N"/>
</dbReference>
<evidence type="ECO:0000256" key="6">
    <source>
        <dbReference type="ARBA" id="ARBA00022741"/>
    </source>
</evidence>
<evidence type="ECO:0000256" key="16">
    <source>
        <dbReference type="SAM" id="MobiDB-lite"/>
    </source>
</evidence>
<dbReference type="AlphaFoldDB" id="A0A8K0JQ02"/>
<evidence type="ECO:0000256" key="15">
    <source>
        <dbReference type="RuleBase" id="RU004196"/>
    </source>
</evidence>
<dbReference type="GO" id="GO:0006281">
    <property type="term" value="P:DNA repair"/>
    <property type="evidence" value="ECO:0007669"/>
    <property type="project" value="UniProtKB-KW"/>
</dbReference>
<organism evidence="18 19">
    <name type="scientific">Filobasidium floriforme</name>
    <dbReference type="NCBI Taxonomy" id="5210"/>
    <lineage>
        <taxon>Eukaryota</taxon>
        <taxon>Fungi</taxon>
        <taxon>Dikarya</taxon>
        <taxon>Basidiomycota</taxon>
        <taxon>Agaricomycotina</taxon>
        <taxon>Tremellomycetes</taxon>
        <taxon>Filobasidiales</taxon>
        <taxon>Filobasidiaceae</taxon>
        <taxon>Filobasidium</taxon>
    </lineage>
</organism>
<dbReference type="PROSITE" id="PS00697">
    <property type="entry name" value="DNA_LIGASE_A1"/>
    <property type="match status" value="1"/>
</dbReference>
<keyword evidence="9 14" id="KW-0233">DNA recombination</keyword>
<dbReference type="InterPro" id="IPR050191">
    <property type="entry name" value="ATP-dep_DNA_ligase"/>
</dbReference>
<dbReference type="GO" id="GO:0003677">
    <property type="term" value="F:DNA binding"/>
    <property type="evidence" value="ECO:0007669"/>
    <property type="project" value="InterPro"/>
</dbReference>
<dbReference type="Gene3D" id="1.10.3260.10">
    <property type="entry name" value="DNA ligase, ATP-dependent, N-terminal domain"/>
    <property type="match status" value="1"/>
</dbReference>
<evidence type="ECO:0000256" key="4">
    <source>
        <dbReference type="ARBA" id="ARBA00022618"/>
    </source>
</evidence>
<dbReference type="InterPro" id="IPR012340">
    <property type="entry name" value="NA-bd_OB-fold"/>
</dbReference>
<feature type="compositionally biased region" description="Basic and acidic residues" evidence="16">
    <location>
        <begin position="50"/>
        <end position="60"/>
    </location>
</feature>
<keyword evidence="19" id="KW-1185">Reference proteome</keyword>
<dbReference type="EC" id="6.5.1.1" evidence="14"/>
<dbReference type="GO" id="GO:1903461">
    <property type="term" value="P:Okazaki fragment processing involved in mitotic DNA replication"/>
    <property type="evidence" value="ECO:0007669"/>
    <property type="project" value="TreeGrafter"/>
</dbReference>
<evidence type="ECO:0000256" key="12">
    <source>
        <dbReference type="ARBA" id="ARBA00023306"/>
    </source>
</evidence>
<dbReference type="GO" id="GO:0005524">
    <property type="term" value="F:ATP binding"/>
    <property type="evidence" value="ECO:0007669"/>
    <property type="project" value="UniProtKB-KW"/>
</dbReference>
<keyword evidence="7 14" id="KW-0227">DNA damage</keyword>
<dbReference type="CDD" id="cd07900">
    <property type="entry name" value="Adenylation_DNA_ligase_I_Euk"/>
    <property type="match status" value="1"/>
</dbReference>